<evidence type="ECO:0000256" key="2">
    <source>
        <dbReference type="SAM" id="Phobius"/>
    </source>
</evidence>
<sequence>MTTAKGPDSHPPIPQHIQKGTRPAALPGQLPTAPISPPIPDQQPIPHQSAYRQFPGQQAPMMYQPYGRQFVGRPRGTKRSLFLILVTFGIYLFVWTFQVHEEMKRHSNQGVGGGIGLLLAMLFGVVSPFVVAGEVGQLYQRRGERPPVSGVTGLWYLLGSLIGVGPIVWFVKTNNALNAYWHSLGAR</sequence>
<evidence type="ECO:0000256" key="1">
    <source>
        <dbReference type="SAM" id="MobiDB-lite"/>
    </source>
</evidence>
<reference evidence="4 5" key="1">
    <citation type="submission" date="2024-09" db="EMBL/GenBank/DDBJ databases">
        <authorList>
            <person name="Sun Q."/>
            <person name="Mori K."/>
        </authorList>
    </citation>
    <scope>NUCLEOTIDE SEQUENCE [LARGE SCALE GENOMIC DNA]</scope>
    <source>
        <strain evidence="4 5">CGMCC 1.15906</strain>
    </source>
</reference>
<protein>
    <submittedName>
        <fullName evidence="4">DUF4234 domain-containing protein</fullName>
    </submittedName>
</protein>
<gene>
    <name evidence="4" type="ORF">ACFFGN_18275</name>
</gene>
<feature type="region of interest" description="Disordered" evidence="1">
    <location>
        <begin position="1"/>
        <end position="48"/>
    </location>
</feature>
<dbReference type="InterPro" id="IPR025328">
    <property type="entry name" value="DUF4234"/>
</dbReference>
<feature type="domain" description="DUF4234" evidence="3">
    <location>
        <begin position="80"/>
        <end position="178"/>
    </location>
</feature>
<feature type="transmembrane region" description="Helical" evidence="2">
    <location>
        <begin position="111"/>
        <end position="132"/>
    </location>
</feature>
<keyword evidence="5" id="KW-1185">Reference proteome</keyword>
<dbReference type="Proteomes" id="UP001589890">
    <property type="component" value="Unassembled WGS sequence"/>
</dbReference>
<keyword evidence="2" id="KW-0472">Membrane</keyword>
<dbReference type="EMBL" id="JBHLTC010000020">
    <property type="protein sequence ID" value="MFC0626032.1"/>
    <property type="molecule type" value="Genomic_DNA"/>
</dbReference>
<evidence type="ECO:0000313" key="4">
    <source>
        <dbReference type="EMBL" id="MFC0626032.1"/>
    </source>
</evidence>
<feature type="compositionally biased region" description="Pro residues" evidence="1">
    <location>
        <begin position="34"/>
        <end position="43"/>
    </location>
</feature>
<feature type="transmembrane region" description="Helical" evidence="2">
    <location>
        <begin position="81"/>
        <end position="99"/>
    </location>
</feature>
<dbReference type="RefSeq" id="WP_380049073.1">
    <property type="nucleotide sequence ID" value="NZ_JBHLTC010000020.1"/>
</dbReference>
<keyword evidence="2" id="KW-1133">Transmembrane helix</keyword>
<dbReference type="Pfam" id="PF14018">
    <property type="entry name" value="DUF4234"/>
    <property type="match status" value="1"/>
</dbReference>
<evidence type="ECO:0000259" key="3">
    <source>
        <dbReference type="Pfam" id="PF14018"/>
    </source>
</evidence>
<comment type="caution">
    <text evidence="4">The sequence shown here is derived from an EMBL/GenBank/DDBJ whole genome shotgun (WGS) entry which is preliminary data.</text>
</comment>
<feature type="transmembrane region" description="Helical" evidence="2">
    <location>
        <begin position="153"/>
        <end position="171"/>
    </location>
</feature>
<keyword evidence="2" id="KW-0812">Transmembrane</keyword>
<organism evidence="4 5">
    <name type="scientific">Kribbella deserti</name>
    <dbReference type="NCBI Taxonomy" id="1926257"/>
    <lineage>
        <taxon>Bacteria</taxon>
        <taxon>Bacillati</taxon>
        <taxon>Actinomycetota</taxon>
        <taxon>Actinomycetes</taxon>
        <taxon>Propionibacteriales</taxon>
        <taxon>Kribbellaceae</taxon>
        <taxon>Kribbella</taxon>
    </lineage>
</organism>
<evidence type="ECO:0000313" key="5">
    <source>
        <dbReference type="Proteomes" id="UP001589890"/>
    </source>
</evidence>
<name>A0ABV6QQY6_9ACTN</name>
<accession>A0ABV6QQY6</accession>
<proteinExistence type="predicted"/>